<gene>
    <name evidence="8" type="ORF">GXY80_09995</name>
</gene>
<dbReference type="GO" id="GO:0005829">
    <property type="term" value="C:cytosol"/>
    <property type="evidence" value="ECO:0007669"/>
    <property type="project" value="UniProtKB-SubCell"/>
</dbReference>
<reference evidence="8" key="1">
    <citation type="journal article" date="2020" name="Biotechnol. Biofuels">
        <title>New insights from the biogas microbiome by comprehensive genome-resolved metagenomics of nearly 1600 species originating from multiple anaerobic digesters.</title>
        <authorList>
            <person name="Campanaro S."/>
            <person name="Treu L."/>
            <person name="Rodriguez-R L.M."/>
            <person name="Kovalovszki A."/>
            <person name="Ziels R.M."/>
            <person name="Maus I."/>
            <person name="Zhu X."/>
            <person name="Kougias P.G."/>
            <person name="Basile A."/>
            <person name="Luo G."/>
            <person name="Schluter A."/>
            <person name="Konstantinidis K.T."/>
            <person name="Angelidaki I."/>
        </authorList>
    </citation>
    <scope>NUCLEOTIDE SEQUENCE</scope>
    <source>
        <strain evidence="8">AS06rmzACSIP_7</strain>
    </source>
</reference>
<evidence type="ECO:0000313" key="9">
    <source>
        <dbReference type="Proteomes" id="UP000777265"/>
    </source>
</evidence>
<comment type="catalytic activity">
    <reaction evidence="5">
        <text>a ribonucleotidyl-ribonucleotide-RNA + H2O = a 3'-end ribonucleotide-RNA + a 5'-end 5'-phospho-ribonucleoside-RNA + H(+)</text>
        <dbReference type="Rhea" id="RHEA:68096"/>
        <dbReference type="Rhea" id="RHEA-COMP:15179"/>
        <dbReference type="Rhea" id="RHEA-COMP:17355"/>
        <dbReference type="Rhea" id="RHEA-COMP:17428"/>
        <dbReference type="ChEBI" id="CHEBI:15377"/>
        <dbReference type="ChEBI" id="CHEBI:15378"/>
        <dbReference type="ChEBI" id="CHEBI:74896"/>
        <dbReference type="ChEBI" id="CHEBI:138282"/>
        <dbReference type="ChEBI" id="CHEBI:173118"/>
    </reaction>
    <physiologicalReaction direction="left-to-right" evidence="5">
        <dbReference type="Rhea" id="RHEA:68097"/>
    </physiologicalReaction>
</comment>
<dbReference type="Pfam" id="PF00753">
    <property type="entry name" value="Lactamase_B"/>
    <property type="match status" value="1"/>
</dbReference>
<protein>
    <recommendedName>
        <fullName evidence="3">Metallo-beta-lactamase domain-containing protein 1</fullName>
    </recommendedName>
    <alternativeName>
        <fullName evidence="4">Endoribonuclease MBLAC1</fullName>
    </alternativeName>
</protein>
<name>A0A971M652_9BACT</name>
<dbReference type="PANTHER" id="PTHR23200:SF48">
    <property type="entry name" value="METALLO-BETA-LACTAMASE DOMAIN-CONTAINING PROTEIN 1"/>
    <property type="match status" value="1"/>
</dbReference>
<reference evidence="8" key="2">
    <citation type="submission" date="2020-01" db="EMBL/GenBank/DDBJ databases">
        <authorList>
            <person name="Campanaro S."/>
        </authorList>
    </citation>
    <scope>NUCLEOTIDE SEQUENCE</scope>
    <source>
        <strain evidence="8">AS06rmzACSIP_7</strain>
    </source>
</reference>
<dbReference type="InterPro" id="IPR036866">
    <property type="entry name" value="RibonucZ/Hydroxyglut_hydro"/>
</dbReference>
<evidence type="ECO:0000259" key="7">
    <source>
        <dbReference type="SMART" id="SM00849"/>
    </source>
</evidence>
<dbReference type="InterPro" id="IPR039344">
    <property type="entry name" value="MBLAC1"/>
</dbReference>
<dbReference type="AlphaFoldDB" id="A0A971M652"/>
<evidence type="ECO:0000256" key="2">
    <source>
        <dbReference type="ARBA" id="ARBA00011738"/>
    </source>
</evidence>
<dbReference type="PANTHER" id="PTHR23200">
    <property type="entry name" value="METALLO-BETA-LACTAMASE DOMAIN-CONTAINING PROTEIN 1"/>
    <property type="match status" value="1"/>
</dbReference>
<evidence type="ECO:0000256" key="1">
    <source>
        <dbReference type="ARBA" id="ARBA00004514"/>
    </source>
</evidence>
<evidence type="ECO:0000256" key="5">
    <source>
        <dbReference type="ARBA" id="ARBA00044690"/>
    </source>
</evidence>
<evidence type="ECO:0000256" key="3">
    <source>
        <dbReference type="ARBA" id="ARBA00014856"/>
    </source>
</evidence>
<dbReference type="SMART" id="SM00849">
    <property type="entry name" value="Lactamase_B"/>
    <property type="match status" value="1"/>
</dbReference>
<comment type="function">
    <text evidence="6">Endoribonuclease that catalyzes the hydrolysis of histone-coding pre-mRNA 3'-end. Involved in histone pre-mRNA processing during the S-phase of the cell cycle, which is required for entering/progressing through S-phase. Cleaves histone pre-mRNA at a major and a minor cleavage site after the 5'-ACCCA-3' and the 5'-ACCCACA-3' sequence, respectively, and located downstream of the stem-loop. May require the presence of the HDE element located at the histone pre-RNA 3'-end to avoid non-specific cleavage.</text>
</comment>
<comment type="subunit">
    <text evidence="2">Homodimer.</text>
</comment>
<organism evidence="8 9">
    <name type="scientific">Syntrophorhabdus aromaticivorans</name>
    <dbReference type="NCBI Taxonomy" id="328301"/>
    <lineage>
        <taxon>Bacteria</taxon>
        <taxon>Pseudomonadati</taxon>
        <taxon>Thermodesulfobacteriota</taxon>
        <taxon>Syntrophorhabdia</taxon>
        <taxon>Syntrophorhabdales</taxon>
        <taxon>Syntrophorhabdaceae</taxon>
        <taxon>Syntrophorhabdus</taxon>
    </lineage>
</organism>
<accession>A0A971M652</accession>
<dbReference type="Gene3D" id="3.60.15.10">
    <property type="entry name" value="Ribonuclease Z/Hydroxyacylglutathione hydrolase-like"/>
    <property type="match status" value="1"/>
</dbReference>
<feature type="domain" description="Metallo-beta-lactamase" evidence="7">
    <location>
        <begin position="41"/>
        <end position="220"/>
    </location>
</feature>
<dbReference type="EMBL" id="JAAYEE010000172">
    <property type="protein sequence ID" value="NLW35796.1"/>
    <property type="molecule type" value="Genomic_DNA"/>
</dbReference>
<comment type="caution">
    <text evidence="8">The sequence shown here is derived from an EMBL/GenBank/DDBJ whole genome shotgun (WGS) entry which is preliminary data.</text>
</comment>
<proteinExistence type="predicted"/>
<evidence type="ECO:0000313" key="8">
    <source>
        <dbReference type="EMBL" id="NLW35796.1"/>
    </source>
</evidence>
<evidence type="ECO:0000256" key="6">
    <source>
        <dbReference type="ARBA" id="ARBA00045869"/>
    </source>
</evidence>
<dbReference type="Proteomes" id="UP000777265">
    <property type="component" value="Unassembled WGS sequence"/>
</dbReference>
<evidence type="ECO:0000256" key="4">
    <source>
        <dbReference type="ARBA" id="ARBA00032988"/>
    </source>
</evidence>
<dbReference type="SUPFAM" id="SSF56281">
    <property type="entry name" value="Metallo-hydrolase/oxidoreductase"/>
    <property type="match status" value="1"/>
</dbReference>
<sequence>MKDPSYPTVCIVKIGTLTLEPTDLAGSLTIRCKHELGVGGGSTATLIRSDRTILVDTGFDFEDSRDTHYVKWNRQQLLFALRRNGVAPDQIDGVFISHWHKDHFGNLSLFPHAQRFASERLCRELPDEGLVPVADGGEIATGARMVLTPGHTDGHASVIVGCRLGRVAARVAIAGDAIISYGDVLTGRIWSYNADFFDRNLAVESVNRLFDLADVIIPGHGVPFSVTPHLRKMWEKTMHTRMTGQLQF</sequence>
<comment type="subcellular location">
    <subcellularLocation>
        <location evidence="1">Cytoplasm</location>
        <location evidence="1">Cytosol</location>
    </subcellularLocation>
</comment>
<dbReference type="InterPro" id="IPR001279">
    <property type="entry name" value="Metallo-B-lactamas"/>
</dbReference>